<feature type="region of interest" description="Disordered" evidence="5">
    <location>
        <begin position="185"/>
        <end position="214"/>
    </location>
</feature>
<keyword evidence="3 4" id="KW-0560">Oxidoreductase</keyword>
<dbReference type="PRINTS" id="PR01011">
    <property type="entry name" value="GLUTPROXDASE"/>
</dbReference>
<feature type="domain" description="Integrase catalytic" evidence="7">
    <location>
        <begin position="1023"/>
        <end position="1135"/>
    </location>
</feature>
<feature type="compositionally biased region" description="Basic and acidic residues" evidence="5">
    <location>
        <begin position="186"/>
        <end position="196"/>
    </location>
</feature>
<sequence length="1506" mass="173765">MAGSQVSVTPPPQLKLREDKVEEWKLFCQLWENYRIITELHAKTKEYQRAVFLNTAGPEALRVFNSLTFNALADGTREDEYDITLIMKKLTDVIVGERNETYERYVFNKREQKETENIDTYVNNLREMVKSCNFGELQESLLRDRVVLGIRDHGTRRLLLQKRKLTLSQAIDICRSAEATASQLRELGEESRDSVHGVRPKPRRSDVRKKDVRKESHKRWETTIQCKYCGKKHRKMKEECPAYGKKCNKCQKMNHFACCCNTKSIRTVDYEESEYSETDSEVESVNCVEVVNATSSNSTKKPLYAEMMIDDNPVKFQIDSGATVNVIPKKYVKSKIDTRDAELRMYNETTLMAEGRVKIILRNPKNKKKYRVDFMVVKENNRVPLLGRNTSEKMKLIKVNYDTFKQIHSVKKKGESELLTEYEDVFDDARPGKLPGLVHLVTDQARDVRPTQCNAKPVPVSMKEKVKKGLNDLVQQDILAPVDEPTDWCSRLVVTEKKGTKELRYCIDPRPLNKVLQREIHRLPVMDDILPELSKAKVFSKLDLKSGYLHCELDKESSYLTTINTPFGRYRWKRLPFGLKVSSEIFQKKLQQALAGLEGVECVADDIIVFGVGSTDEEAEGSHDQRLRALLQRCRERGIKLNQKKSVLKAPSVTFLGHIVSAEGLKPDPLKIKAIIDLPNPTDATEVQRVQGSVQYLARFLPRLSETFEPIRKLTHKGVPWEWKAEQETAMKETKRLLTAAPILAFYDPEKELVIQCDASKSGLGSTLLQEGKPVAYASRALTETEQRYAQIEKEALAIVFSLERFHQYTFGRHVKVHSDHKPLETIVKKPLHRAPRRLQGMLMRMLHYDIEITWVKGKDMHIADLLSRAYLPETTGAGDFAEVNAVTGPSMNEDKIKELAEHTSKDENLQILKAVIMQGWPEEKSLVPEEAKPYYHVRDELSYQNGLLYRGERIVIPVTMRKKMREMLHDSHLGVESCLRRARECLHWPGMNADIKTFISTCDACRTYERQNQKETLQPTELPDRPWEKVGVDLFELKGKHYLITVDYFSNFWEIDRLHELDSRMVIKKLKGHFARYGIPNTIISDNGPQFASEAFVKFRKKWEFDHLTISPRHSQTNGKAEAAVKAAKQMIRKSEAAHTDPYKALLGIRNTPQQGIDSSPAQRLQGRRTRTTLPSTDHLLKPRGAEILKEEKRKMKAQQRKQSHHYNKNSKDLTTLQEGDTVRLKPYKLGDHVWQKAVVLTRLDERSYEIETELGQRFRRNRKDLKRTDELPHHQQSNPNPNPNPKPNTNTQAPQETMADKHSTTQTNTTRKTDRGHKKHKESEPKTNRDQQTTNKRPDTTQTTGDNTRKTRSGREPSLVVNVASDCGYTDRTYRDLVDLSKDPQFEDRLNILAFPCNQFGHQEPQSNEEIKHYVKALYDVEFPLFAKVEVKGYDADPAWQYLTSNAHQEPTWNFWKFLVDSEGKVKDAWGPDVPIHSIYGELLNEALMADPYHYHHAHFDDEF</sequence>
<feature type="compositionally biased region" description="Polar residues" evidence="5">
    <location>
        <begin position="1152"/>
        <end position="1164"/>
    </location>
</feature>
<evidence type="ECO:0000256" key="3">
    <source>
        <dbReference type="ARBA" id="ARBA00023002"/>
    </source>
</evidence>
<dbReference type="GO" id="GO:0003676">
    <property type="term" value="F:nucleic acid binding"/>
    <property type="evidence" value="ECO:0007669"/>
    <property type="project" value="InterPro"/>
</dbReference>
<evidence type="ECO:0000256" key="2">
    <source>
        <dbReference type="ARBA" id="ARBA00022559"/>
    </source>
</evidence>
<dbReference type="FunFam" id="1.10.340.70:FF:000003">
    <property type="entry name" value="Protein CBG25708"/>
    <property type="match status" value="1"/>
</dbReference>
<reference evidence="8" key="2">
    <citation type="submission" date="2021-01" db="UniProtKB">
        <authorList>
            <consortium name="EnsemblMetazoa"/>
        </authorList>
    </citation>
    <scope>IDENTIFICATION</scope>
</reference>
<dbReference type="GeneID" id="105437344"/>
<dbReference type="Pfam" id="PF17921">
    <property type="entry name" value="Integrase_H2C2"/>
    <property type="match status" value="1"/>
</dbReference>
<dbReference type="GO" id="GO:0004601">
    <property type="term" value="F:peroxidase activity"/>
    <property type="evidence" value="ECO:0007669"/>
    <property type="project" value="UniProtKB-KW"/>
</dbReference>
<feature type="compositionally biased region" description="Basic and acidic residues" evidence="5">
    <location>
        <begin position="1180"/>
        <end position="1195"/>
    </location>
</feature>
<accession>A0A7M7LVK5</accession>
<dbReference type="PROSITE" id="PS00763">
    <property type="entry name" value="GLUTATHIONE_PEROXID_2"/>
    <property type="match status" value="1"/>
</dbReference>
<feature type="domain" description="Reverse transcriptase" evidence="6">
    <location>
        <begin position="476"/>
        <end position="660"/>
    </location>
</feature>
<dbReference type="SUPFAM" id="SSF56672">
    <property type="entry name" value="DNA/RNA polymerases"/>
    <property type="match status" value="1"/>
</dbReference>
<dbReference type="Gene3D" id="3.10.20.370">
    <property type="match status" value="1"/>
</dbReference>
<dbReference type="SUPFAM" id="SSF50630">
    <property type="entry name" value="Acid proteases"/>
    <property type="match status" value="1"/>
</dbReference>
<evidence type="ECO:0000259" key="6">
    <source>
        <dbReference type="PROSITE" id="PS50878"/>
    </source>
</evidence>
<dbReference type="OMA" id="HISACNL"/>
<dbReference type="EnsemblMetazoa" id="XM_011663834">
    <property type="protein sequence ID" value="XP_011662136"/>
    <property type="gene ID" value="LOC105437344"/>
</dbReference>
<dbReference type="InterPro" id="IPR000477">
    <property type="entry name" value="RT_dom"/>
</dbReference>
<dbReference type="InterPro" id="IPR041577">
    <property type="entry name" value="RT_RNaseH_2"/>
</dbReference>
<dbReference type="CDD" id="cd05481">
    <property type="entry name" value="retropepsin_like_LTR_1"/>
    <property type="match status" value="1"/>
</dbReference>
<dbReference type="RefSeq" id="XP_011662136.2">
    <property type="nucleotide sequence ID" value="XM_011663834.2"/>
</dbReference>
<dbReference type="Gene3D" id="3.30.70.270">
    <property type="match status" value="2"/>
</dbReference>
<dbReference type="InterPro" id="IPR000889">
    <property type="entry name" value="Glutathione_peroxidase"/>
</dbReference>
<dbReference type="Gene3D" id="2.40.70.10">
    <property type="entry name" value="Acid Proteases"/>
    <property type="match status" value="1"/>
</dbReference>
<keyword evidence="9" id="KW-1185">Reference proteome</keyword>
<protein>
    <recommendedName>
        <fullName evidence="4">Glutathione peroxidase</fullName>
    </recommendedName>
</protein>
<dbReference type="GO" id="GO:0015074">
    <property type="term" value="P:DNA integration"/>
    <property type="evidence" value="ECO:0007669"/>
    <property type="project" value="InterPro"/>
</dbReference>
<dbReference type="KEGG" id="spu:105437344"/>
<dbReference type="PANTHER" id="PTHR37984:SF8">
    <property type="entry name" value="CCHC-TYPE DOMAIN-CONTAINING PROTEIN"/>
    <property type="match status" value="1"/>
</dbReference>
<dbReference type="Pfam" id="PF00665">
    <property type="entry name" value="rve"/>
    <property type="match status" value="1"/>
</dbReference>
<dbReference type="InterPro" id="IPR036249">
    <property type="entry name" value="Thioredoxin-like_sf"/>
</dbReference>
<evidence type="ECO:0000313" key="9">
    <source>
        <dbReference type="Proteomes" id="UP000007110"/>
    </source>
</evidence>
<dbReference type="Pfam" id="PF00078">
    <property type="entry name" value="RVT_1"/>
    <property type="match status" value="1"/>
</dbReference>
<feature type="region of interest" description="Disordered" evidence="5">
    <location>
        <begin position="1261"/>
        <end position="1362"/>
    </location>
</feature>
<dbReference type="Pfam" id="PF17919">
    <property type="entry name" value="RT_RNaseH_2"/>
    <property type="match status" value="1"/>
</dbReference>
<dbReference type="FunFam" id="3.30.70.270:FF:000026">
    <property type="entry name" value="Transposon Ty3-G Gag-Pol polyprotein"/>
    <property type="match status" value="1"/>
</dbReference>
<organism evidence="8 9">
    <name type="scientific">Strongylocentrotus purpuratus</name>
    <name type="common">Purple sea urchin</name>
    <dbReference type="NCBI Taxonomy" id="7668"/>
    <lineage>
        <taxon>Eukaryota</taxon>
        <taxon>Metazoa</taxon>
        <taxon>Echinodermata</taxon>
        <taxon>Eleutherozoa</taxon>
        <taxon>Echinozoa</taxon>
        <taxon>Echinoidea</taxon>
        <taxon>Euechinoidea</taxon>
        <taxon>Echinacea</taxon>
        <taxon>Camarodonta</taxon>
        <taxon>Echinidea</taxon>
        <taxon>Strongylocentrotidae</taxon>
        <taxon>Strongylocentrotus</taxon>
    </lineage>
</organism>
<dbReference type="InterPro" id="IPR001584">
    <property type="entry name" value="Integrase_cat-core"/>
</dbReference>
<dbReference type="InterPro" id="IPR041588">
    <property type="entry name" value="Integrase_H2C2"/>
</dbReference>
<proteinExistence type="inferred from homology"/>
<reference evidence="9" key="1">
    <citation type="submission" date="2015-02" db="EMBL/GenBank/DDBJ databases">
        <title>Genome sequencing for Strongylocentrotus purpuratus.</title>
        <authorList>
            <person name="Murali S."/>
            <person name="Liu Y."/>
            <person name="Vee V."/>
            <person name="English A."/>
            <person name="Wang M."/>
            <person name="Skinner E."/>
            <person name="Han Y."/>
            <person name="Muzny D.M."/>
            <person name="Worley K.C."/>
            <person name="Gibbs R.A."/>
        </authorList>
    </citation>
    <scope>NUCLEOTIDE SEQUENCE</scope>
</reference>
<dbReference type="Gene3D" id="3.10.10.10">
    <property type="entry name" value="HIV Type 1 Reverse Transcriptase, subunit A, domain 1"/>
    <property type="match status" value="1"/>
</dbReference>
<dbReference type="Gene3D" id="3.40.30.10">
    <property type="entry name" value="Glutaredoxin"/>
    <property type="match status" value="1"/>
</dbReference>
<dbReference type="CDD" id="cd09274">
    <property type="entry name" value="RNase_HI_RT_Ty3"/>
    <property type="match status" value="1"/>
</dbReference>
<evidence type="ECO:0000256" key="1">
    <source>
        <dbReference type="ARBA" id="ARBA00006926"/>
    </source>
</evidence>
<keyword evidence="2 4" id="KW-0575">Peroxidase</keyword>
<dbReference type="Pfam" id="PF00255">
    <property type="entry name" value="GSHPx"/>
    <property type="match status" value="1"/>
</dbReference>
<dbReference type="Gene3D" id="1.10.340.70">
    <property type="match status" value="1"/>
</dbReference>
<dbReference type="PROSITE" id="PS50994">
    <property type="entry name" value="INTEGRASE"/>
    <property type="match status" value="1"/>
</dbReference>
<dbReference type="Gene3D" id="3.30.420.10">
    <property type="entry name" value="Ribonuclease H-like superfamily/Ribonuclease H"/>
    <property type="match status" value="1"/>
</dbReference>
<dbReference type="FunFam" id="3.30.420.10:FF:000063">
    <property type="entry name" value="Retrovirus-related Pol polyprotein from transposon 297-like Protein"/>
    <property type="match status" value="1"/>
</dbReference>
<dbReference type="CDD" id="cd00340">
    <property type="entry name" value="GSH_Peroxidase"/>
    <property type="match status" value="1"/>
</dbReference>
<dbReference type="InterPro" id="IPR021109">
    <property type="entry name" value="Peptidase_aspartic_dom_sf"/>
</dbReference>
<dbReference type="FunFam" id="3.10.20.370:FF:000001">
    <property type="entry name" value="Retrovirus-related Pol polyprotein from transposon 17.6-like protein"/>
    <property type="match status" value="1"/>
</dbReference>
<dbReference type="CDD" id="cd01647">
    <property type="entry name" value="RT_LTR"/>
    <property type="match status" value="1"/>
</dbReference>
<evidence type="ECO:0000256" key="4">
    <source>
        <dbReference type="RuleBase" id="RU000499"/>
    </source>
</evidence>
<dbReference type="InParanoid" id="A0A7M7LVK5"/>
<evidence type="ECO:0000259" key="7">
    <source>
        <dbReference type="PROSITE" id="PS50994"/>
    </source>
</evidence>
<dbReference type="InterPro" id="IPR043128">
    <property type="entry name" value="Rev_trsase/Diguanyl_cyclase"/>
</dbReference>
<dbReference type="PROSITE" id="PS50878">
    <property type="entry name" value="RT_POL"/>
    <property type="match status" value="1"/>
</dbReference>
<feature type="compositionally biased region" description="Basic residues" evidence="5">
    <location>
        <begin position="1196"/>
        <end position="1210"/>
    </location>
</feature>
<evidence type="ECO:0000256" key="5">
    <source>
        <dbReference type="SAM" id="MobiDB-lite"/>
    </source>
</evidence>
<dbReference type="FunFam" id="2.40.70.10:FF:000216">
    <property type="entry name" value="Uncharacterized protein"/>
    <property type="match status" value="1"/>
</dbReference>
<feature type="compositionally biased region" description="Polar residues" evidence="5">
    <location>
        <begin position="1332"/>
        <end position="1348"/>
    </location>
</feature>
<dbReference type="PANTHER" id="PTHR37984">
    <property type="entry name" value="PROTEIN CBG26694"/>
    <property type="match status" value="1"/>
</dbReference>
<dbReference type="InterPro" id="IPR029760">
    <property type="entry name" value="GPX_CS"/>
</dbReference>
<evidence type="ECO:0000313" key="8">
    <source>
        <dbReference type="EnsemblMetazoa" id="XP_011662136"/>
    </source>
</evidence>
<dbReference type="OrthoDB" id="8061005at2759"/>
<feature type="region of interest" description="Disordered" evidence="5">
    <location>
        <begin position="1152"/>
        <end position="1216"/>
    </location>
</feature>
<dbReference type="InterPro" id="IPR012337">
    <property type="entry name" value="RNaseH-like_sf"/>
</dbReference>
<name>A0A7M7LVK5_STRPU</name>
<dbReference type="GO" id="GO:0006979">
    <property type="term" value="P:response to oxidative stress"/>
    <property type="evidence" value="ECO:0007669"/>
    <property type="project" value="InterPro"/>
</dbReference>
<dbReference type="InterPro" id="IPR036397">
    <property type="entry name" value="RNaseH_sf"/>
</dbReference>
<feature type="compositionally biased region" description="Basic and acidic residues" evidence="5">
    <location>
        <begin position="203"/>
        <end position="214"/>
    </location>
</feature>
<dbReference type="InterPro" id="IPR043502">
    <property type="entry name" value="DNA/RNA_pol_sf"/>
</dbReference>
<dbReference type="SUPFAM" id="SSF53098">
    <property type="entry name" value="Ribonuclease H-like"/>
    <property type="match status" value="1"/>
</dbReference>
<dbReference type="SUPFAM" id="SSF52833">
    <property type="entry name" value="Thioredoxin-like"/>
    <property type="match status" value="1"/>
</dbReference>
<comment type="similarity">
    <text evidence="1 4">Belongs to the glutathione peroxidase family.</text>
</comment>
<dbReference type="InterPro" id="IPR050951">
    <property type="entry name" value="Retrovirus_Pol_polyprotein"/>
</dbReference>
<dbReference type="PROSITE" id="PS51355">
    <property type="entry name" value="GLUTATHIONE_PEROXID_3"/>
    <property type="match status" value="1"/>
</dbReference>
<dbReference type="Proteomes" id="UP000007110">
    <property type="component" value="Unassembled WGS sequence"/>
</dbReference>